<reference evidence="1 2" key="1">
    <citation type="submission" date="2019-12" db="EMBL/GenBank/DDBJ databases">
        <title>Novel species isolated from a subtropical stream in China.</title>
        <authorList>
            <person name="Lu H."/>
        </authorList>
    </citation>
    <scope>NUCLEOTIDE SEQUENCE [LARGE SCALE GENOMIC DNA]</scope>
    <source>
        <strain evidence="1 2">FT134W</strain>
    </source>
</reference>
<evidence type="ECO:0000313" key="1">
    <source>
        <dbReference type="EMBL" id="MYM75859.1"/>
    </source>
</evidence>
<proteinExistence type="predicted"/>
<evidence type="ECO:0000313" key="2">
    <source>
        <dbReference type="Proteomes" id="UP000469734"/>
    </source>
</evidence>
<accession>A0A7X4H774</accession>
<protein>
    <submittedName>
        <fullName evidence="1">Uncharacterized protein</fullName>
    </submittedName>
</protein>
<dbReference type="EMBL" id="WWCR01000051">
    <property type="protein sequence ID" value="MYM75859.1"/>
    <property type="molecule type" value="Genomic_DNA"/>
</dbReference>
<sequence>MNTQADWRRYVAIFCALSLGLTGAVAALNYQVDPYLTHQWQTPHLQRLLPGREKLSPWGKTYALARFQPQVLYLGNSRTELGLPVQTPEFAGQRVFNGALSGASLGDAAAMLRHAAAVSRLETVVWGIDAPSFSMEIGNSDFDRALVAADRWYFLRRALINLKRAISIDMTLDSIRVLRGTFGDICQSSLALYGQRDGRCVRDRIASLGGTSAAILPRVREFARGGGPTADAMQELAASMDRLCRAGTRLRLYLNPTHAMTSDALYWAGKWPALERWQGQLAALADQQRRQGCDVRVFDFAGFNAVTTEPPPQVSGQPEMRNYWETSHYRTRVGAMVLARLFGADSDFGVELTPATVAAHQAAQRQALARYHRQHPVETAMVRQP</sequence>
<comment type="caution">
    <text evidence="1">The sequence shown here is derived from an EMBL/GenBank/DDBJ whole genome shotgun (WGS) entry which is preliminary data.</text>
</comment>
<dbReference type="Proteomes" id="UP000469734">
    <property type="component" value="Unassembled WGS sequence"/>
</dbReference>
<dbReference type="RefSeq" id="WP_161052420.1">
    <property type="nucleotide sequence ID" value="NZ_WWCR01000051.1"/>
</dbReference>
<gene>
    <name evidence="1" type="ORF">GTP56_27210</name>
</gene>
<dbReference type="AlphaFoldDB" id="A0A7X4H774"/>
<name>A0A7X4H774_9BURK</name>
<organism evidence="1 2">
    <name type="scientific">Duganella margarita</name>
    <dbReference type="NCBI Taxonomy" id="2692170"/>
    <lineage>
        <taxon>Bacteria</taxon>
        <taxon>Pseudomonadati</taxon>
        <taxon>Pseudomonadota</taxon>
        <taxon>Betaproteobacteria</taxon>
        <taxon>Burkholderiales</taxon>
        <taxon>Oxalobacteraceae</taxon>
        <taxon>Telluria group</taxon>
        <taxon>Duganella</taxon>
    </lineage>
</organism>